<dbReference type="Proteomes" id="UP000235388">
    <property type="component" value="Unassembled WGS sequence"/>
</dbReference>
<accession>A0A2N5W7U1</accession>
<evidence type="ECO:0000313" key="3">
    <source>
        <dbReference type="Proteomes" id="UP000235388"/>
    </source>
</evidence>
<gene>
    <name evidence="2" type="ORF">PCANC_00539</name>
</gene>
<sequence length="387" mass="43565">MVGHPPRAMAKLSDLPAELVSRIVHYVFYYIMPLQTSTDTPVDATHSVTTTRWTTPKSSTTRPNGKYDLTKKDSEVMEVLFKNVLLQDTRHADKFLQALTSKLPRESQPTRKRQKRHDSPSRLSQYVRSLQFDMRGARPTGKRGGSLFCKILQHCPLLENLLIGNQLALVCKEPILEALASTPFIKEILLSNMTDREHGESFLQWKAHDVVSGLFSHWNGLETVEISGLTGWADNQTFPVLNCAIRTEEPQLWRGGALESTQELVLRDSTSPNLKCLVILHPTEGGWTPSEHHWGVAMPGLFALLPDSLVKLSWERCELSAAPLIEALDEGLLPNLMCCSVRGSGKWSHHDEWVVRRKLAKRGGCFHSEQDAAFDPRACDTYDVFDD</sequence>
<organism evidence="2 3">
    <name type="scientific">Puccinia coronata f. sp. avenae</name>
    <dbReference type="NCBI Taxonomy" id="200324"/>
    <lineage>
        <taxon>Eukaryota</taxon>
        <taxon>Fungi</taxon>
        <taxon>Dikarya</taxon>
        <taxon>Basidiomycota</taxon>
        <taxon>Pucciniomycotina</taxon>
        <taxon>Pucciniomycetes</taxon>
        <taxon>Pucciniales</taxon>
        <taxon>Pucciniaceae</taxon>
        <taxon>Puccinia</taxon>
    </lineage>
</organism>
<proteinExistence type="predicted"/>
<reference evidence="2 3" key="1">
    <citation type="submission" date="2017-11" db="EMBL/GenBank/DDBJ databases">
        <title>De novo assembly and phasing of dikaryotic genomes from two isolates of Puccinia coronata f. sp. avenae, the causal agent of oat crown rust.</title>
        <authorList>
            <person name="Miller M.E."/>
            <person name="Zhang Y."/>
            <person name="Omidvar V."/>
            <person name="Sperschneider J."/>
            <person name="Schwessinger B."/>
            <person name="Raley C."/>
            <person name="Palmer J.M."/>
            <person name="Garnica D."/>
            <person name="Upadhyaya N."/>
            <person name="Rathjen J."/>
            <person name="Taylor J.M."/>
            <person name="Park R.F."/>
            <person name="Dodds P.N."/>
            <person name="Hirsch C.D."/>
            <person name="Kianian S.F."/>
            <person name="Figueroa M."/>
        </authorList>
    </citation>
    <scope>NUCLEOTIDE SEQUENCE [LARGE SCALE GENOMIC DNA]</scope>
    <source>
        <strain evidence="2">12NC29</strain>
    </source>
</reference>
<feature type="region of interest" description="Disordered" evidence="1">
    <location>
        <begin position="100"/>
        <end position="123"/>
    </location>
</feature>
<evidence type="ECO:0000313" key="2">
    <source>
        <dbReference type="EMBL" id="PLW58307.1"/>
    </source>
</evidence>
<dbReference type="EMBL" id="PGCJ01000003">
    <property type="protein sequence ID" value="PLW58307.1"/>
    <property type="molecule type" value="Genomic_DNA"/>
</dbReference>
<dbReference type="OrthoDB" id="2529772at2759"/>
<protein>
    <submittedName>
        <fullName evidence="2">Uncharacterized protein</fullName>
    </submittedName>
</protein>
<evidence type="ECO:0000256" key="1">
    <source>
        <dbReference type="SAM" id="MobiDB-lite"/>
    </source>
</evidence>
<name>A0A2N5W7U1_9BASI</name>
<comment type="caution">
    <text evidence="2">The sequence shown here is derived from an EMBL/GenBank/DDBJ whole genome shotgun (WGS) entry which is preliminary data.</text>
</comment>
<keyword evidence="3" id="KW-1185">Reference proteome</keyword>
<dbReference type="AlphaFoldDB" id="A0A2N5W7U1"/>